<dbReference type="InterPro" id="IPR008145">
    <property type="entry name" value="GK/Ca_channel_bsu"/>
</dbReference>
<reference evidence="11 12" key="1">
    <citation type="journal article" date="2018" name="Genome Announc.">
        <title>Genome Sequence of Geothermobacter sp. HR-1 Iron Reducer from the Loihi Seamount.</title>
        <authorList>
            <person name="Smith H."/>
            <person name="Abuyen K."/>
            <person name="Tremblay J."/>
            <person name="Savalia P."/>
            <person name="Perez-Rodriguez I."/>
            <person name="Emerson D."/>
            <person name="Tully B."/>
            <person name="Amend J."/>
        </authorList>
    </citation>
    <scope>NUCLEOTIDE SEQUENCE [LARGE SCALE GENOMIC DNA]</scope>
    <source>
        <strain evidence="11 12">HR-1</strain>
    </source>
</reference>
<evidence type="ECO:0000256" key="4">
    <source>
        <dbReference type="ARBA" id="ARBA00022679"/>
    </source>
</evidence>
<dbReference type="InterPro" id="IPR017665">
    <property type="entry name" value="Guanylate_kinase"/>
</dbReference>
<dbReference type="PANTHER" id="PTHR23117:SF13">
    <property type="entry name" value="GUANYLATE KINASE"/>
    <property type="match status" value="1"/>
</dbReference>
<keyword evidence="7 9" id="KW-0067">ATP-binding</keyword>
<sequence>MNEKSSAERLDPIEAPREGLLIVVSAPSGAGKTTLCRHLVDNFSNIRQSVSFTTRKPRGSERDGVDYHFVDQAEFDRMVAAGEFAEWAEVHGNCYGTALKTLDESRRRGEDILLDIDCQGAAQLRDRLDAAVFVFILPPSLTELERRLRSRQTDSDEVIRHRLRNAEQEIRAARWYDYLIVNADLETARQRLASIVRAERCRTRRFKSAPAVWFGLEKLS</sequence>
<protein>
    <recommendedName>
        <fullName evidence="3 9">Guanylate kinase</fullName>
        <ecNumber evidence="2 9">2.7.4.8</ecNumber>
    </recommendedName>
    <alternativeName>
        <fullName evidence="8 9">GMP kinase</fullName>
    </alternativeName>
</protein>
<dbReference type="EC" id="2.7.4.8" evidence="2 9"/>
<dbReference type="NCBIfam" id="TIGR03263">
    <property type="entry name" value="guanyl_kin"/>
    <property type="match status" value="1"/>
</dbReference>
<evidence type="ECO:0000256" key="7">
    <source>
        <dbReference type="ARBA" id="ARBA00022840"/>
    </source>
</evidence>
<dbReference type="CDD" id="cd00071">
    <property type="entry name" value="GMPK"/>
    <property type="match status" value="1"/>
</dbReference>
<dbReference type="GO" id="GO:0005829">
    <property type="term" value="C:cytosol"/>
    <property type="evidence" value="ECO:0007669"/>
    <property type="project" value="TreeGrafter"/>
</dbReference>
<evidence type="ECO:0000256" key="8">
    <source>
        <dbReference type="ARBA" id="ARBA00030128"/>
    </source>
</evidence>
<comment type="caution">
    <text evidence="11">The sequence shown here is derived from an EMBL/GenBank/DDBJ whole genome shotgun (WGS) entry which is preliminary data.</text>
</comment>
<dbReference type="PANTHER" id="PTHR23117">
    <property type="entry name" value="GUANYLATE KINASE-RELATED"/>
    <property type="match status" value="1"/>
</dbReference>
<keyword evidence="6 9" id="KW-0418">Kinase</keyword>
<dbReference type="InterPro" id="IPR020590">
    <property type="entry name" value="Guanylate_kinase_CS"/>
</dbReference>
<dbReference type="PROSITE" id="PS50052">
    <property type="entry name" value="GUANYLATE_KINASE_2"/>
    <property type="match status" value="1"/>
</dbReference>
<feature type="binding site" evidence="9">
    <location>
        <begin position="26"/>
        <end position="33"/>
    </location>
    <ligand>
        <name>ATP</name>
        <dbReference type="ChEBI" id="CHEBI:30616"/>
    </ligand>
</feature>
<dbReference type="RefSeq" id="WP_103114679.1">
    <property type="nucleotide sequence ID" value="NZ_PPFX01000007.1"/>
</dbReference>
<evidence type="ECO:0000256" key="9">
    <source>
        <dbReference type="HAMAP-Rule" id="MF_00328"/>
    </source>
</evidence>
<dbReference type="AlphaFoldDB" id="A0A2K2HCI4"/>
<keyword evidence="4 9" id="KW-0808">Transferase</keyword>
<dbReference type="InterPro" id="IPR008144">
    <property type="entry name" value="Guanylate_kin-like_dom"/>
</dbReference>
<evidence type="ECO:0000256" key="6">
    <source>
        <dbReference type="ARBA" id="ARBA00022777"/>
    </source>
</evidence>
<evidence type="ECO:0000313" key="12">
    <source>
        <dbReference type="Proteomes" id="UP000236340"/>
    </source>
</evidence>
<dbReference type="HAMAP" id="MF_00328">
    <property type="entry name" value="Guanylate_kinase"/>
    <property type="match status" value="1"/>
</dbReference>
<proteinExistence type="inferred from homology"/>
<dbReference type="OrthoDB" id="9808150at2"/>
<accession>A0A2K2HCI4</accession>
<dbReference type="Proteomes" id="UP000236340">
    <property type="component" value="Unassembled WGS sequence"/>
</dbReference>
<comment type="function">
    <text evidence="9">Essential for recycling GMP and indirectly, cGMP.</text>
</comment>
<evidence type="ECO:0000256" key="5">
    <source>
        <dbReference type="ARBA" id="ARBA00022741"/>
    </source>
</evidence>
<dbReference type="Pfam" id="PF00625">
    <property type="entry name" value="Guanylate_kin"/>
    <property type="match status" value="1"/>
</dbReference>
<dbReference type="PROSITE" id="PS00856">
    <property type="entry name" value="GUANYLATE_KINASE_1"/>
    <property type="match status" value="1"/>
</dbReference>
<dbReference type="InterPro" id="IPR027417">
    <property type="entry name" value="P-loop_NTPase"/>
</dbReference>
<keyword evidence="9" id="KW-0963">Cytoplasm</keyword>
<evidence type="ECO:0000256" key="2">
    <source>
        <dbReference type="ARBA" id="ARBA00012961"/>
    </source>
</evidence>
<evidence type="ECO:0000259" key="10">
    <source>
        <dbReference type="PROSITE" id="PS50052"/>
    </source>
</evidence>
<name>A0A2K2HCI4_9BACT</name>
<dbReference type="EMBL" id="PPFX01000007">
    <property type="protein sequence ID" value="PNU20939.1"/>
    <property type="molecule type" value="Genomic_DNA"/>
</dbReference>
<dbReference type="SUPFAM" id="SSF52540">
    <property type="entry name" value="P-loop containing nucleoside triphosphate hydrolases"/>
    <property type="match status" value="1"/>
</dbReference>
<gene>
    <name evidence="9" type="primary">gmk</name>
    <name evidence="11" type="ORF">C2E25_04955</name>
</gene>
<comment type="subcellular location">
    <subcellularLocation>
        <location evidence="9">Cytoplasm</location>
    </subcellularLocation>
</comment>
<dbReference type="Gene3D" id="3.40.50.300">
    <property type="entry name" value="P-loop containing nucleotide triphosphate hydrolases"/>
    <property type="match status" value="1"/>
</dbReference>
<dbReference type="Gene3D" id="3.30.63.10">
    <property type="entry name" value="Guanylate Kinase phosphate binding domain"/>
    <property type="match status" value="1"/>
</dbReference>
<dbReference type="FunFam" id="3.30.63.10:FF:000002">
    <property type="entry name" value="Guanylate kinase 1"/>
    <property type="match status" value="1"/>
</dbReference>
<dbReference type="GO" id="GO:0005524">
    <property type="term" value="F:ATP binding"/>
    <property type="evidence" value="ECO:0007669"/>
    <property type="project" value="UniProtKB-UniRule"/>
</dbReference>
<dbReference type="GO" id="GO:0004385">
    <property type="term" value="F:GMP kinase activity"/>
    <property type="evidence" value="ECO:0007669"/>
    <property type="project" value="UniProtKB-UniRule"/>
</dbReference>
<evidence type="ECO:0000256" key="3">
    <source>
        <dbReference type="ARBA" id="ARBA00016296"/>
    </source>
</evidence>
<evidence type="ECO:0000313" key="11">
    <source>
        <dbReference type="EMBL" id="PNU20939.1"/>
    </source>
</evidence>
<organism evidence="11 12">
    <name type="scientific">Geothermobacter hydrogeniphilus</name>
    <dbReference type="NCBI Taxonomy" id="1969733"/>
    <lineage>
        <taxon>Bacteria</taxon>
        <taxon>Pseudomonadati</taxon>
        <taxon>Thermodesulfobacteriota</taxon>
        <taxon>Desulfuromonadia</taxon>
        <taxon>Desulfuromonadales</taxon>
        <taxon>Geothermobacteraceae</taxon>
        <taxon>Geothermobacter</taxon>
    </lineage>
</organism>
<evidence type="ECO:0000256" key="1">
    <source>
        <dbReference type="ARBA" id="ARBA00005790"/>
    </source>
</evidence>
<comment type="similarity">
    <text evidence="1 9">Belongs to the guanylate kinase family.</text>
</comment>
<comment type="catalytic activity">
    <reaction evidence="9">
        <text>GMP + ATP = GDP + ADP</text>
        <dbReference type="Rhea" id="RHEA:20780"/>
        <dbReference type="ChEBI" id="CHEBI:30616"/>
        <dbReference type="ChEBI" id="CHEBI:58115"/>
        <dbReference type="ChEBI" id="CHEBI:58189"/>
        <dbReference type="ChEBI" id="CHEBI:456216"/>
        <dbReference type="EC" id="2.7.4.8"/>
    </reaction>
</comment>
<dbReference type="SMART" id="SM00072">
    <property type="entry name" value="GuKc"/>
    <property type="match status" value="1"/>
</dbReference>
<feature type="domain" description="Guanylate kinase-like" evidence="10">
    <location>
        <begin position="19"/>
        <end position="197"/>
    </location>
</feature>
<keyword evidence="5 9" id="KW-0547">Nucleotide-binding</keyword>